<evidence type="ECO:0000313" key="3">
    <source>
        <dbReference type="Proteomes" id="UP000887116"/>
    </source>
</evidence>
<comment type="caution">
    <text evidence="2">The sequence shown here is derived from an EMBL/GenBank/DDBJ whole genome shotgun (WGS) entry which is preliminary data.</text>
</comment>
<reference evidence="2" key="1">
    <citation type="submission" date="2020-07" db="EMBL/GenBank/DDBJ databases">
        <title>Multicomponent nature underlies the extraordinary mechanical properties of spider dragline silk.</title>
        <authorList>
            <person name="Kono N."/>
            <person name="Nakamura H."/>
            <person name="Mori M."/>
            <person name="Yoshida Y."/>
            <person name="Ohtoshi R."/>
            <person name="Malay A.D."/>
            <person name="Moran D.A.P."/>
            <person name="Tomita M."/>
            <person name="Numata K."/>
            <person name="Arakawa K."/>
        </authorList>
    </citation>
    <scope>NUCLEOTIDE SEQUENCE</scope>
</reference>
<keyword evidence="1" id="KW-0812">Transmembrane</keyword>
<keyword evidence="1" id="KW-0472">Membrane</keyword>
<dbReference type="Proteomes" id="UP000887116">
    <property type="component" value="Unassembled WGS sequence"/>
</dbReference>
<evidence type="ECO:0000313" key="2">
    <source>
        <dbReference type="EMBL" id="GFQ73193.1"/>
    </source>
</evidence>
<keyword evidence="3" id="KW-1185">Reference proteome</keyword>
<feature type="transmembrane region" description="Helical" evidence="1">
    <location>
        <begin position="37"/>
        <end position="58"/>
    </location>
</feature>
<proteinExistence type="predicted"/>
<protein>
    <submittedName>
        <fullName evidence="2">Uncharacterized protein</fullName>
    </submittedName>
</protein>
<keyword evidence="1" id="KW-1133">Transmembrane helix</keyword>
<dbReference type="AlphaFoldDB" id="A0A8X6F7Q8"/>
<evidence type="ECO:0000256" key="1">
    <source>
        <dbReference type="SAM" id="Phobius"/>
    </source>
</evidence>
<dbReference type="EMBL" id="BMAO01001419">
    <property type="protein sequence ID" value="GFQ73193.1"/>
    <property type="molecule type" value="Genomic_DNA"/>
</dbReference>
<name>A0A8X6F7Q8_TRICU</name>
<accession>A0A8X6F7Q8</accession>
<organism evidence="2 3">
    <name type="scientific">Trichonephila clavata</name>
    <name type="common">Joro spider</name>
    <name type="synonym">Nephila clavata</name>
    <dbReference type="NCBI Taxonomy" id="2740835"/>
    <lineage>
        <taxon>Eukaryota</taxon>
        <taxon>Metazoa</taxon>
        <taxon>Ecdysozoa</taxon>
        <taxon>Arthropoda</taxon>
        <taxon>Chelicerata</taxon>
        <taxon>Arachnida</taxon>
        <taxon>Araneae</taxon>
        <taxon>Araneomorphae</taxon>
        <taxon>Entelegynae</taxon>
        <taxon>Araneoidea</taxon>
        <taxon>Nephilidae</taxon>
        <taxon>Trichonephila</taxon>
    </lineage>
</organism>
<gene>
    <name evidence="2" type="ORF">TNCT_536811</name>
</gene>
<sequence>MSVGWKGSVDDELQALTNVSVTSHQHFPKKLTDEAKFMIFIIFIFLILAAIGTTITAYDCYYKPHRKCRCSNVGGIDIEKHIHPDKEKVSIEKSGGQKGSSKEVFFKKLKTFFNCFCVYTNGRRILSTVSNDGEFCGYMEFDSLQTFGLLEFMLAYSISAL</sequence>